<dbReference type="SMART" id="SM00448">
    <property type="entry name" value="REC"/>
    <property type="match status" value="1"/>
</dbReference>
<dbReference type="PROSITE" id="PS50110">
    <property type="entry name" value="RESPONSE_REGULATORY"/>
    <property type="match status" value="1"/>
</dbReference>
<dbReference type="SUPFAM" id="SSF47384">
    <property type="entry name" value="Homodimeric domain of signal transducing histidine kinase"/>
    <property type="match status" value="1"/>
</dbReference>
<proteinExistence type="predicted"/>
<dbReference type="VEuPathDB" id="FungiDB:A1O9_02915"/>
<dbReference type="SMART" id="SM00387">
    <property type="entry name" value="HATPase_c"/>
    <property type="match status" value="1"/>
</dbReference>
<protein>
    <recommendedName>
        <fullName evidence="2">histidine kinase</fullName>
        <ecNumber evidence="2">2.7.13.3</ecNumber>
    </recommendedName>
</protein>
<evidence type="ECO:0000256" key="1">
    <source>
        <dbReference type="ARBA" id="ARBA00000085"/>
    </source>
</evidence>
<dbReference type="InterPro" id="IPR004358">
    <property type="entry name" value="Sig_transdc_His_kin-like_C"/>
</dbReference>
<keyword evidence="10" id="KW-1185">Reference proteome</keyword>
<keyword evidence="3" id="KW-0597">Phosphoprotein</keyword>
<evidence type="ECO:0000313" key="9">
    <source>
        <dbReference type="EMBL" id="KEF61349.1"/>
    </source>
</evidence>
<dbReference type="SUPFAM" id="SSF55874">
    <property type="entry name" value="ATPase domain of HSP90 chaperone/DNA topoisomerase II/histidine kinase"/>
    <property type="match status" value="1"/>
</dbReference>
<dbReference type="Gene3D" id="3.30.565.10">
    <property type="entry name" value="Histidine kinase-like ATPase, C-terminal domain"/>
    <property type="match status" value="1"/>
</dbReference>
<dbReference type="GO" id="GO:0005886">
    <property type="term" value="C:plasma membrane"/>
    <property type="evidence" value="ECO:0007669"/>
    <property type="project" value="TreeGrafter"/>
</dbReference>
<feature type="domain" description="Histidine kinase" evidence="7">
    <location>
        <begin position="209"/>
        <end position="479"/>
    </location>
</feature>
<dbReference type="InterPro" id="IPR003661">
    <property type="entry name" value="HisK_dim/P_dom"/>
</dbReference>
<dbReference type="RefSeq" id="XP_013263939.1">
    <property type="nucleotide sequence ID" value="XM_013408485.1"/>
</dbReference>
<comment type="caution">
    <text evidence="6">Lacks conserved residue(s) required for the propagation of feature annotation.</text>
</comment>
<dbReference type="InterPro" id="IPR001789">
    <property type="entry name" value="Sig_transdc_resp-reg_receiver"/>
</dbReference>
<dbReference type="InterPro" id="IPR003594">
    <property type="entry name" value="HATPase_dom"/>
</dbReference>
<dbReference type="SMART" id="SM00388">
    <property type="entry name" value="HisKA"/>
    <property type="match status" value="1"/>
</dbReference>
<keyword evidence="4" id="KW-0808">Transferase</keyword>
<feature type="domain" description="Response regulatory" evidence="8">
    <location>
        <begin position="685"/>
        <end position="803"/>
    </location>
</feature>
<dbReference type="Gene3D" id="1.10.287.130">
    <property type="match status" value="1"/>
</dbReference>
<dbReference type="FunFam" id="1.10.287.130:FF:000023">
    <property type="entry name" value="Sensor histidine kinase/response regulator, putative"/>
    <property type="match status" value="1"/>
</dbReference>
<dbReference type="Pfam" id="PF00512">
    <property type="entry name" value="HisKA"/>
    <property type="match status" value="1"/>
</dbReference>
<dbReference type="AlphaFoldDB" id="A0A072PMQ5"/>
<evidence type="ECO:0000259" key="8">
    <source>
        <dbReference type="PROSITE" id="PS50110"/>
    </source>
</evidence>
<dbReference type="PANTHER" id="PTHR43047">
    <property type="entry name" value="TWO-COMPONENT HISTIDINE PROTEIN KINASE"/>
    <property type="match status" value="1"/>
</dbReference>
<dbReference type="OrthoDB" id="303614at2759"/>
<accession>A0A072PMQ5</accession>
<name>A0A072PMQ5_9EURO</name>
<dbReference type="PRINTS" id="PR00344">
    <property type="entry name" value="BCTRLSENSOR"/>
</dbReference>
<sequence length="803" mass="89110">MDLYGVSFLDAMTYSLHFREESGLGKGQNRNDEIKSRSRETMSIQLGHSVGFREHKHGSGKQSQAPARLCPLPAFVQQTLIWEYPHGHIFNFDDHGLIPSSPPSLHVGVDSRLVVPETHVYLQSDDRNEVWAALQQYLPGATSVIFMPLWDSHRQFWFSGMFAWTTDPQRVLLPEDKAYYLEFGKSVMAEAARADLVATNRAKSDFISLISHELRSPLHGILASSELLLDKDPSGEQLQMIHIIENCGRTLLDTMEHILDYSKINSLKSRLPSTDRKSSIPATAPLIGESSSLTSFDLSIMVEETLESSTFSHGHNTRSVHDPTRTEFSSITPNDLSMQSSSATTAIVLSIENKSSWRIQSEIGIWRRILLNVLGNALKYTSKGLINVTLGLEKDLHLTQDETLRTVRLTITDTGRGISQDYLRNRLYTPFVQEDSLSTGVGLGLNIVRQLVEDLNGSITIDSTVNVGTQVTVKFPVKFLEDAVQKADQELGEQPMYLLRLGVSDEKATGLESNLSLGECQNALTRSFTDLAEQWLRANVELVENLSSISKGIVAVHEYDIPWLVRELSNNNPAFKIRDHSCFLVLCATKPAGLVLDLQFRAKFQTLNQPFGPRNLANAVKACLQLIASERTTGATDKQGSNTSINGPDKGSQACEVGLCSPPPSTTTTRKIESDIFVAPKPRRNLLLVDDNAINLRLLVAFAKLDCTFTMAQNGREALKAYQCFDKRFDYVLMEVSMPVMDSFSAAMAIRAHERNQDLQRTIIMALTGLGSEKAQQKAASCGFDLLLAKPVSLQKLKNLIAP</sequence>
<dbReference type="CDD" id="cd17546">
    <property type="entry name" value="REC_hyHK_CKI1_RcsC-like"/>
    <property type="match status" value="1"/>
</dbReference>
<evidence type="ECO:0000256" key="6">
    <source>
        <dbReference type="PROSITE-ProRule" id="PRU00169"/>
    </source>
</evidence>
<dbReference type="Pfam" id="PF00072">
    <property type="entry name" value="Response_reg"/>
    <property type="match status" value="1"/>
</dbReference>
<dbReference type="Pfam" id="PF02518">
    <property type="entry name" value="HATPase_c"/>
    <property type="match status" value="1"/>
</dbReference>
<evidence type="ECO:0000313" key="10">
    <source>
        <dbReference type="Proteomes" id="UP000027920"/>
    </source>
</evidence>
<dbReference type="GO" id="GO:0009927">
    <property type="term" value="F:histidine phosphotransfer kinase activity"/>
    <property type="evidence" value="ECO:0007669"/>
    <property type="project" value="TreeGrafter"/>
</dbReference>
<dbReference type="HOGENOM" id="CLU_002763_4_0_1"/>
<dbReference type="PROSITE" id="PS50109">
    <property type="entry name" value="HIS_KIN"/>
    <property type="match status" value="1"/>
</dbReference>
<dbReference type="InterPro" id="IPR036097">
    <property type="entry name" value="HisK_dim/P_sf"/>
</dbReference>
<comment type="caution">
    <text evidence="9">The sequence shown here is derived from an EMBL/GenBank/DDBJ whole genome shotgun (WGS) entry which is preliminary data.</text>
</comment>
<organism evidence="9 10">
    <name type="scientific">Exophiala aquamarina CBS 119918</name>
    <dbReference type="NCBI Taxonomy" id="1182545"/>
    <lineage>
        <taxon>Eukaryota</taxon>
        <taxon>Fungi</taxon>
        <taxon>Dikarya</taxon>
        <taxon>Ascomycota</taxon>
        <taxon>Pezizomycotina</taxon>
        <taxon>Eurotiomycetes</taxon>
        <taxon>Chaetothyriomycetidae</taxon>
        <taxon>Chaetothyriales</taxon>
        <taxon>Herpotrichiellaceae</taxon>
        <taxon>Exophiala</taxon>
    </lineage>
</organism>
<evidence type="ECO:0000256" key="3">
    <source>
        <dbReference type="ARBA" id="ARBA00022553"/>
    </source>
</evidence>
<dbReference type="InterPro" id="IPR011006">
    <property type="entry name" value="CheY-like_superfamily"/>
</dbReference>
<comment type="catalytic activity">
    <reaction evidence="1">
        <text>ATP + protein L-histidine = ADP + protein N-phospho-L-histidine.</text>
        <dbReference type="EC" id="2.7.13.3"/>
    </reaction>
</comment>
<dbReference type="Proteomes" id="UP000027920">
    <property type="component" value="Unassembled WGS sequence"/>
</dbReference>
<dbReference type="InterPro" id="IPR036890">
    <property type="entry name" value="HATPase_C_sf"/>
</dbReference>
<dbReference type="Gene3D" id="3.40.50.2300">
    <property type="match status" value="1"/>
</dbReference>
<reference evidence="9 10" key="1">
    <citation type="submission" date="2013-03" db="EMBL/GenBank/DDBJ databases">
        <title>The Genome Sequence of Exophiala aquamarina CBS 119918.</title>
        <authorList>
            <consortium name="The Broad Institute Genomics Platform"/>
            <person name="Cuomo C."/>
            <person name="de Hoog S."/>
            <person name="Gorbushina A."/>
            <person name="Walker B."/>
            <person name="Young S.K."/>
            <person name="Zeng Q."/>
            <person name="Gargeya S."/>
            <person name="Fitzgerald M."/>
            <person name="Haas B."/>
            <person name="Abouelleil A."/>
            <person name="Allen A.W."/>
            <person name="Alvarado L."/>
            <person name="Arachchi H.M."/>
            <person name="Berlin A.M."/>
            <person name="Chapman S.B."/>
            <person name="Gainer-Dewar J."/>
            <person name="Goldberg J."/>
            <person name="Griggs A."/>
            <person name="Gujja S."/>
            <person name="Hansen M."/>
            <person name="Howarth C."/>
            <person name="Imamovic A."/>
            <person name="Ireland A."/>
            <person name="Larimer J."/>
            <person name="McCowan C."/>
            <person name="Murphy C."/>
            <person name="Pearson M."/>
            <person name="Poon T.W."/>
            <person name="Priest M."/>
            <person name="Roberts A."/>
            <person name="Saif S."/>
            <person name="Shea T."/>
            <person name="Sisk P."/>
            <person name="Sykes S."/>
            <person name="Wortman J."/>
            <person name="Nusbaum C."/>
            <person name="Birren B."/>
        </authorList>
    </citation>
    <scope>NUCLEOTIDE SEQUENCE [LARGE SCALE GENOMIC DNA]</scope>
    <source>
        <strain evidence="9 10">CBS 119918</strain>
    </source>
</reference>
<evidence type="ECO:0000259" key="7">
    <source>
        <dbReference type="PROSITE" id="PS50109"/>
    </source>
</evidence>
<dbReference type="PANTHER" id="PTHR43047:SF72">
    <property type="entry name" value="OSMOSENSING HISTIDINE PROTEIN KINASE SLN1"/>
    <property type="match status" value="1"/>
</dbReference>
<evidence type="ECO:0000256" key="4">
    <source>
        <dbReference type="ARBA" id="ARBA00022679"/>
    </source>
</evidence>
<dbReference type="EMBL" id="AMGV01000002">
    <property type="protein sequence ID" value="KEF61349.1"/>
    <property type="molecule type" value="Genomic_DNA"/>
</dbReference>
<dbReference type="SUPFAM" id="SSF52172">
    <property type="entry name" value="CheY-like"/>
    <property type="match status" value="1"/>
</dbReference>
<keyword evidence="5" id="KW-0418">Kinase</keyword>
<dbReference type="GO" id="GO:0000155">
    <property type="term" value="F:phosphorelay sensor kinase activity"/>
    <property type="evidence" value="ECO:0007669"/>
    <property type="project" value="InterPro"/>
</dbReference>
<dbReference type="EC" id="2.7.13.3" evidence="2"/>
<evidence type="ECO:0000256" key="5">
    <source>
        <dbReference type="ARBA" id="ARBA00022777"/>
    </source>
</evidence>
<evidence type="ECO:0000256" key="2">
    <source>
        <dbReference type="ARBA" id="ARBA00012438"/>
    </source>
</evidence>
<dbReference type="CDD" id="cd00082">
    <property type="entry name" value="HisKA"/>
    <property type="match status" value="1"/>
</dbReference>
<dbReference type="GeneID" id="25277855"/>
<dbReference type="STRING" id="1182545.A0A072PMQ5"/>
<gene>
    <name evidence="9" type="ORF">A1O9_02915</name>
</gene>
<dbReference type="InterPro" id="IPR005467">
    <property type="entry name" value="His_kinase_dom"/>
</dbReference>